<dbReference type="AlphaFoldDB" id="A0A0B2K0F4"/>
<dbReference type="RefSeq" id="WP_039209583.1">
    <property type="nucleotide sequence ID" value="NZ_JSCE01000178.1"/>
</dbReference>
<evidence type="ECO:0000256" key="3">
    <source>
        <dbReference type="ARBA" id="ARBA00023315"/>
    </source>
</evidence>
<keyword evidence="2 4" id="KW-0808">Transferase</keyword>
<dbReference type="PANTHER" id="PTHR11104">
    <property type="entry name" value="AMINOGLYCOSIDE N3-ACETYLTRANSFERASE"/>
    <property type="match status" value="1"/>
</dbReference>
<organism evidence="5 6">
    <name type="scientific">Anaerovibrio lipolyticus</name>
    <dbReference type="NCBI Taxonomy" id="82374"/>
    <lineage>
        <taxon>Bacteria</taxon>
        <taxon>Bacillati</taxon>
        <taxon>Bacillota</taxon>
        <taxon>Negativicutes</taxon>
        <taxon>Selenomonadales</taxon>
        <taxon>Selenomonadaceae</taxon>
        <taxon>Anaerovibrio</taxon>
    </lineage>
</organism>
<comment type="similarity">
    <text evidence="1 4">Belongs to the antibiotic N-acetyltransferase family.</text>
</comment>
<dbReference type="EC" id="2.3.1.-" evidence="4"/>
<dbReference type="SUPFAM" id="SSF110710">
    <property type="entry name" value="TTHA0583/YokD-like"/>
    <property type="match status" value="1"/>
</dbReference>
<reference evidence="5 6" key="1">
    <citation type="journal article" date="2013" name="PLoS ONE">
        <title>Identification and characterization of three novel lipases belonging to families II and V from Anaerovibrio lipolyticus 5ST.</title>
        <authorList>
            <person name="Prive F."/>
            <person name="Kaderbhai N.N."/>
            <person name="Girdwood S."/>
            <person name="Worgan H.J."/>
            <person name="Pinloche E."/>
            <person name="Scollan N.D."/>
            <person name="Huws S.A."/>
            <person name="Newbold C.J."/>
        </authorList>
    </citation>
    <scope>NUCLEOTIDE SEQUENCE [LARGE SCALE GENOMIC DNA]</scope>
    <source>
        <strain evidence="5 6">5S</strain>
    </source>
</reference>
<keyword evidence="6" id="KW-1185">Reference proteome</keyword>
<proteinExistence type="inferred from homology"/>
<name>A0A0B2K0F4_9FIRM</name>
<dbReference type="GO" id="GO:0046677">
    <property type="term" value="P:response to antibiotic"/>
    <property type="evidence" value="ECO:0007669"/>
    <property type="project" value="UniProtKB-KW"/>
</dbReference>
<sequence length="281" mass="33223">MYVYEESLKNTLINLGVTKGDIVYVASDITLMLNVIRKQYGIRTVEERNKFLNCFVDILQDIVTPQGTLLFPMYTWKFCSEHLFDRRTTKSEVGVLNNWIFDNRKDFQRTKHPMYSFMVWGKDSKYLLELNNIDSWGAGSPFEYFHHNKAKMLLLDVHLKQCFTFMHYVEECINIPCRYLKNFRGKYIDNDGSESERSYTMFVRDLNIDSEAYEPDTMLTEPGVMVENNWLGIPLRLVDLAESYDIYRHDFLNNAGRNCYKFTNYILDCNSPKTHNDDLNN</sequence>
<dbReference type="GO" id="GO:0046353">
    <property type="term" value="F:aminoglycoside 3-N-acetyltransferase activity"/>
    <property type="evidence" value="ECO:0007669"/>
    <property type="project" value="UniProtKB-EC"/>
</dbReference>
<dbReference type="EMBL" id="JSCE01000178">
    <property type="protein sequence ID" value="KHM51677.1"/>
    <property type="molecule type" value="Genomic_DNA"/>
</dbReference>
<dbReference type="PANTHER" id="PTHR11104:SF0">
    <property type="entry name" value="SPBETA PROPHAGE-DERIVED AMINOGLYCOSIDE N(3')-ACETYLTRANSFERASE-LIKE PROTEIN YOKD"/>
    <property type="match status" value="1"/>
</dbReference>
<evidence type="ECO:0000256" key="2">
    <source>
        <dbReference type="ARBA" id="ARBA00022679"/>
    </source>
</evidence>
<dbReference type="InterPro" id="IPR028345">
    <property type="entry name" value="Antibiotic_NAT-like"/>
</dbReference>
<accession>A0A0B2K0F4</accession>
<evidence type="ECO:0000256" key="1">
    <source>
        <dbReference type="ARBA" id="ARBA00006383"/>
    </source>
</evidence>
<gene>
    <name evidence="5" type="ORF">NZ47_09170</name>
</gene>
<dbReference type="Pfam" id="PF02522">
    <property type="entry name" value="Antibiotic_NAT"/>
    <property type="match status" value="1"/>
</dbReference>
<protein>
    <recommendedName>
        <fullName evidence="4">Aminoglycoside N(3)-acetyltransferase</fullName>
        <ecNumber evidence="4">2.3.1.-</ecNumber>
    </recommendedName>
</protein>
<evidence type="ECO:0000313" key="5">
    <source>
        <dbReference type="EMBL" id="KHM51677.1"/>
    </source>
</evidence>
<dbReference type="Proteomes" id="UP000030993">
    <property type="component" value="Unassembled WGS sequence"/>
</dbReference>
<dbReference type="STRING" id="82374.NZ47_09170"/>
<comment type="caution">
    <text evidence="5">The sequence shown here is derived from an EMBL/GenBank/DDBJ whole genome shotgun (WGS) entry which is preliminary data.</text>
</comment>
<keyword evidence="3 4" id="KW-0012">Acyltransferase</keyword>
<dbReference type="InterPro" id="IPR003679">
    <property type="entry name" value="Amioglycoside_AcTrfase"/>
</dbReference>
<comment type="catalytic activity">
    <reaction evidence="4">
        <text>a 2-deoxystreptamine antibiotic + acetyl-CoA = an N(3)-acetyl-2-deoxystreptamine antibiotic + CoA + H(+)</text>
        <dbReference type="Rhea" id="RHEA:12665"/>
        <dbReference type="ChEBI" id="CHEBI:15378"/>
        <dbReference type="ChEBI" id="CHEBI:57287"/>
        <dbReference type="ChEBI" id="CHEBI:57288"/>
        <dbReference type="ChEBI" id="CHEBI:57921"/>
        <dbReference type="ChEBI" id="CHEBI:77452"/>
        <dbReference type="EC" id="2.3.1.81"/>
    </reaction>
</comment>
<keyword evidence="4" id="KW-0046">Antibiotic resistance</keyword>
<evidence type="ECO:0000313" key="6">
    <source>
        <dbReference type="Proteomes" id="UP000030993"/>
    </source>
</evidence>
<evidence type="ECO:0000256" key="4">
    <source>
        <dbReference type="RuleBase" id="RU365031"/>
    </source>
</evidence>